<comment type="caution">
    <text evidence="2">The sequence shown here is derived from an EMBL/GenBank/DDBJ whole genome shotgun (WGS) entry which is preliminary data.</text>
</comment>
<dbReference type="Pfam" id="PF01850">
    <property type="entry name" value="PIN"/>
    <property type="match status" value="1"/>
</dbReference>
<dbReference type="InterPro" id="IPR029060">
    <property type="entry name" value="PIN-like_dom_sf"/>
</dbReference>
<reference evidence="2 3" key="1">
    <citation type="submission" date="2023-03" db="EMBL/GenBank/DDBJ databases">
        <title>Speciation in Pyrococcus: adaptation to high temperature as a mechanism.</title>
        <authorList>
            <person name="Gu J."/>
        </authorList>
    </citation>
    <scope>NUCLEOTIDE SEQUENCE [LARGE SCALE GENOMIC DNA]</scope>
    <source>
        <strain evidence="2 3">LMOA34</strain>
    </source>
</reference>
<accession>A0ABV4T4R4</accession>
<protein>
    <submittedName>
        <fullName evidence="2">PIN domain-containing protein</fullName>
    </submittedName>
</protein>
<sequence length="69" mass="7810">MRGGVTVLLLSVFDFKDVIRASKKFNIDFDDAYQYVLAKKYSLKIVSFDSDFDKTDLGRLLPSQVTGNV</sequence>
<evidence type="ECO:0000259" key="1">
    <source>
        <dbReference type="Pfam" id="PF01850"/>
    </source>
</evidence>
<dbReference type="Gene3D" id="3.40.50.1010">
    <property type="entry name" value="5'-nuclease"/>
    <property type="match status" value="1"/>
</dbReference>
<proteinExistence type="predicted"/>
<dbReference type="Proteomes" id="UP001571980">
    <property type="component" value="Unassembled WGS sequence"/>
</dbReference>
<dbReference type="SUPFAM" id="SSF88723">
    <property type="entry name" value="PIN domain-like"/>
    <property type="match status" value="1"/>
</dbReference>
<dbReference type="InterPro" id="IPR002716">
    <property type="entry name" value="PIN_dom"/>
</dbReference>
<feature type="domain" description="PIN" evidence="1">
    <location>
        <begin position="6"/>
        <end position="56"/>
    </location>
</feature>
<dbReference type="RefSeq" id="WP_372824006.1">
    <property type="nucleotide sequence ID" value="NZ_JARRIF010000005.1"/>
</dbReference>
<name>A0ABV4T4R4_9EURY</name>
<gene>
    <name evidence="2" type="ORF">P8X34_08845</name>
</gene>
<dbReference type="EMBL" id="JARRIG010000005">
    <property type="protein sequence ID" value="MFA4804830.1"/>
    <property type="molecule type" value="Genomic_DNA"/>
</dbReference>
<keyword evidence="3" id="KW-1185">Reference proteome</keyword>
<organism evidence="2 3">
    <name type="scientific">Pyrococcus kukulkanii</name>
    <dbReference type="NCBI Taxonomy" id="1609559"/>
    <lineage>
        <taxon>Archaea</taxon>
        <taxon>Methanobacteriati</taxon>
        <taxon>Methanobacteriota</taxon>
        <taxon>Thermococci</taxon>
        <taxon>Thermococcales</taxon>
        <taxon>Thermococcaceae</taxon>
        <taxon>Pyrococcus</taxon>
    </lineage>
</organism>
<evidence type="ECO:0000313" key="3">
    <source>
        <dbReference type="Proteomes" id="UP001571980"/>
    </source>
</evidence>
<evidence type="ECO:0000313" key="2">
    <source>
        <dbReference type="EMBL" id="MFA4804830.1"/>
    </source>
</evidence>